<gene>
    <name evidence="1" type="ORF">P7D39_12050</name>
</gene>
<proteinExistence type="predicted"/>
<name>A0ABU3ES98_9ENTE</name>
<evidence type="ECO:0000313" key="1">
    <source>
        <dbReference type="EMBL" id="MDT2597731.1"/>
    </source>
</evidence>
<dbReference type="RefSeq" id="WP_114526103.1">
    <property type="nucleotide sequence ID" value="NZ_JARPYR010000030.1"/>
</dbReference>
<sequence>MFKRKEPIHWVEVNVKIVKSVLSSNSWGTEVAHAQNKSQRRVRITVEIPLKEKRVVMATKKFWTFTKNRNIFQEGNFVTILYNQENPKEFKLKYDI</sequence>
<reference evidence="1 2" key="1">
    <citation type="submission" date="2023-03" db="EMBL/GenBank/DDBJ databases">
        <authorList>
            <person name="Shen W."/>
            <person name="Cai J."/>
        </authorList>
    </citation>
    <scope>NUCLEOTIDE SEQUENCE [LARGE SCALE GENOMIC DNA]</scope>
    <source>
        <strain evidence="1 2">P72-2</strain>
    </source>
</reference>
<dbReference type="GeneID" id="301216896"/>
<dbReference type="EMBL" id="JARPYR010000030">
    <property type="protein sequence ID" value="MDT2597731.1"/>
    <property type="molecule type" value="Genomic_DNA"/>
</dbReference>
<keyword evidence="2" id="KW-1185">Reference proteome</keyword>
<comment type="caution">
    <text evidence="1">The sequence shown here is derived from an EMBL/GenBank/DDBJ whole genome shotgun (WGS) entry which is preliminary data.</text>
</comment>
<evidence type="ECO:0000313" key="2">
    <source>
        <dbReference type="Proteomes" id="UP001256547"/>
    </source>
</evidence>
<dbReference type="Proteomes" id="UP001256547">
    <property type="component" value="Unassembled WGS sequence"/>
</dbReference>
<organism evidence="1 2">
    <name type="scientific">Enterococcus dongliensis</name>
    <dbReference type="NCBI Taxonomy" id="2559925"/>
    <lineage>
        <taxon>Bacteria</taxon>
        <taxon>Bacillati</taxon>
        <taxon>Bacillota</taxon>
        <taxon>Bacilli</taxon>
        <taxon>Lactobacillales</taxon>
        <taxon>Enterococcaceae</taxon>
        <taxon>Enterococcus</taxon>
    </lineage>
</organism>
<protein>
    <submittedName>
        <fullName evidence="1">Uncharacterized protein</fullName>
    </submittedName>
</protein>
<accession>A0ABU3ES98</accession>